<dbReference type="Proteomes" id="UP000198649">
    <property type="component" value="Unassembled WGS sequence"/>
</dbReference>
<sequence length="359" mass="37318">MTEPRDEPRDEQLARLITDAADGVEPTDRLAEIRTRTASTRRRTRWYAAGGASLLAAAAVVAVALLGNPASPGADGAGPAQDPTPTVTDPTPAPSGSASPADPPTGAGTTTSYTVFFVGDTARGPRLYSEVRDVRGGRDLFTALQQLETPPLDPDYRALWPEGSFADAGFDGVGTDGQLSVVLADASLRERPAGMSEADARLAVESVIWTLQSAASEGDPLQAPVQFYLGRNPIDQVLGVPTAEGLAAGLSEDVQAQMNVAFPTEDQVVAGSFIALGRNNGFEATMTWTITDEAGSVVLDGFATAEGWGEGGLFPWRTEPIDVSGLAPGRYIFTAANDDPSGGAEGVGPDTDTRSIIVE</sequence>
<accession>A0A1I3F932</accession>
<organism evidence="4 5">
    <name type="scientific">Nocardioides psychrotolerans</name>
    <dbReference type="NCBI Taxonomy" id="1005945"/>
    <lineage>
        <taxon>Bacteria</taxon>
        <taxon>Bacillati</taxon>
        <taxon>Actinomycetota</taxon>
        <taxon>Actinomycetes</taxon>
        <taxon>Propionibacteriales</taxon>
        <taxon>Nocardioidaceae</taxon>
        <taxon>Nocardioides</taxon>
    </lineage>
</organism>
<dbReference type="STRING" id="1005945.SAMN05216561_104266"/>
<proteinExistence type="predicted"/>
<dbReference type="EMBL" id="FOQG01000004">
    <property type="protein sequence ID" value="SFI07351.1"/>
    <property type="molecule type" value="Genomic_DNA"/>
</dbReference>
<keyword evidence="5" id="KW-1185">Reference proteome</keyword>
<keyword evidence="2" id="KW-1133">Transmembrane helix</keyword>
<feature type="region of interest" description="Disordered" evidence="1">
    <location>
        <begin position="337"/>
        <end position="359"/>
    </location>
</feature>
<evidence type="ECO:0000313" key="5">
    <source>
        <dbReference type="Proteomes" id="UP000198649"/>
    </source>
</evidence>
<feature type="domain" description="Bacterial spore germination immunoglobulin-like" evidence="3">
    <location>
        <begin position="259"/>
        <end position="344"/>
    </location>
</feature>
<feature type="transmembrane region" description="Helical" evidence="2">
    <location>
        <begin position="46"/>
        <end position="66"/>
    </location>
</feature>
<dbReference type="Pfam" id="PF10648">
    <property type="entry name" value="Gmad2"/>
    <property type="match status" value="1"/>
</dbReference>
<dbReference type="AlphaFoldDB" id="A0A1I3F932"/>
<evidence type="ECO:0000313" key="4">
    <source>
        <dbReference type="EMBL" id="SFI07351.1"/>
    </source>
</evidence>
<dbReference type="InterPro" id="IPR018911">
    <property type="entry name" value="Gmad2_Ig-like_dom"/>
</dbReference>
<reference evidence="4 5" key="1">
    <citation type="submission" date="2016-10" db="EMBL/GenBank/DDBJ databases">
        <authorList>
            <person name="de Groot N.N."/>
        </authorList>
    </citation>
    <scope>NUCLEOTIDE SEQUENCE [LARGE SCALE GENOMIC DNA]</scope>
    <source>
        <strain evidence="4 5">CGMCC 1.11156</strain>
    </source>
</reference>
<dbReference type="RefSeq" id="WP_091111643.1">
    <property type="nucleotide sequence ID" value="NZ_BKAF01000009.1"/>
</dbReference>
<gene>
    <name evidence="4" type="ORF">SAMN05216561_104266</name>
</gene>
<dbReference type="OrthoDB" id="4843507at2"/>
<evidence type="ECO:0000256" key="1">
    <source>
        <dbReference type="SAM" id="MobiDB-lite"/>
    </source>
</evidence>
<evidence type="ECO:0000256" key="2">
    <source>
        <dbReference type="SAM" id="Phobius"/>
    </source>
</evidence>
<name>A0A1I3F932_9ACTN</name>
<feature type="region of interest" description="Disordered" evidence="1">
    <location>
        <begin position="72"/>
        <end position="112"/>
    </location>
</feature>
<keyword evidence="2" id="KW-0812">Transmembrane</keyword>
<keyword evidence="2" id="KW-0472">Membrane</keyword>
<evidence type="ECO:0000259" key="3">
    <source>
        <dbReference type="Pfam" id="PF10648"/>
    </source>
</evidence>
<protein>
    <submittedName>
        <fullName evidence="4">Immunoglobulin-like domain of spore germination</fullName>
    </submittedName>
</protein>